<evidence type="ECO:0000313" key="2">
    <source>
        <dbReference type="Proteomes" id="UP000219689"/>
    </source>
</evidence>
<dbReference type="Proteomes" id="UP000219689">
    <property type="component" value="Unassembled WGS sequence"/>
</dbReference>
<gene>
    <name evidence="1" type="ORF">CP557_00150</name>
</gene>
<proteinExistence type="predicted"/>
<protein>
    <submittedName>
        <fullName evidence="1">Uncharacterized protein</fullName>
    </submittedName>
</protein>
<reference evidence="1 2" key="1">
    <citation type="submission" date="2017-09" db="EMBL/GenBank/DDBJ databases">
        <title>Genome sequences of Natrinema ejinorence JCM 13890T.</title>
        <authorList>
            <person name="Roh S.W."/>
            <person name="Kim Y.B."/>
            <person name="Kim J.Y."/>
        </authorList>
    </citation>
    <scope>NUCLEOTIDE SEQUENCE [LARGE SCALE GENOMIC DNA]</scope>
    <source>
        <strain evidence="1 2">JCM 13890</strain>
    </source>
</reference>
<name>A0A2A5R0J1_9EURY</name>
<organism evidence="1 2">
    <name type="scientific">Natrinema ejinorense</name>
    <dbReference type="NCBI Taxonomy" id="373386"/>
    <lineage>
        <taxon>Archaea</taxon>
        <taxon>Methanobacteriati</taxon>
        <taxon>Methanobacteriota</taxon>
        <taxon>Stenosarchaea group</taxon>
        <taxon>Halobacteria</taxon>
        <taxon>Halobacteriales</taxon>
        <taxon>Natrialbaceae</taxon>
        <taxon>Natrinema</taxon>
    </lineage>
</organism>
<dbReference type="EMBL" id="NXNI01000001">
    <property type="protein sequence ID" value="PCR92543.1"/>
    <property type="molecule type" value="Genomic_DNA"/>
</dbReference>
<dbReference type="AlphaFoldDB" id="A0A2A5R0J1"/>
<accession>A0A2A5R0J1</accession>
<keyword evidence="2" id="KW-1185">Reference proteome</keyword>
<sequence>MGTDLCVPREKIGPEFRNEDLELVHVRVDEERNLRRLDTGAFVRNVVNEDPGDPAAFMMAMLEDVPADAAADELMVSTLLRGVPPAFVRLDDRDDETIVSKVMALDVDVAKVDLLISLGRVAREGGLTEEGLREMDRFLENLEGVEDVEGIEQRIRDRLL</sequence>
<evidence type="ECO:0000313" key="1">
    <source>
        <dbReference type="EMBL" id="PCR92543.1"/>
    </source>
</evidence>
<comment type="caution">
    <text evidence="1">The sequence shown here is derived from an EMBL/GenBank/DDBJ whole genome shotgun (WGS) entry which is preliminary data.</text>
</comment>